<dbReference type="GO" id="GO:0051259">
    <property type="term" value="P:protein complex oligomerization"/>
    <property type="evidence" value="ECO:0007669"/>
    <property type="project" value="InterPro"/>
</dbReference>
<feature type="domain" description="Co-chaperone HscB C-terminal oligomerisation" evidence="8">
    <location>
        <begin position="142"/>
        <end position="213"/>
    </location>
</feature>
<dbReference type="Gene3D" id="1.10.287.110">
    <property type="entry name" value="DnaJ domain"/>
    <property type="match status" value="1"/>
</dbReference>
<evidence type="ECO:0000256" key="7">
    <source>
        <dbReference type="SAM" id="MobiDB-lite"/>
    </source>
</evidence>
<evidence type="ECO:0000256" key="1">
    <source>
        <dbReference type="ARBA" id="ARBA00004173"/>
    </source>
</evidence>
<evidence type="ECO:0000256" key="4">
    <source>
        <dbReference type="ARBA" id="ARBA00022490"/>
    </source>
</evidence>
<dbReference type="NCBIfam" id="TIGR00714">
    <property type="entry name" value="hscB"/>
    <property type="match status" value="1"/>
</dbReference>
<evidence type="ECO:0000256" key="6">
    <source>
        <dbReference type="ARBA" id="ARBA00023186"/>
    </source>
</evidence>
<organism evidence="9 10">
    <name type="scientific">Dovyalis caffra</name>
    <dbReference type="NCBI Taxonomy" id="77055"/>
    <lineage>
        <taxon>Eukaryota</taxon>
        <taxon>Viridiplantae</taxon>
        <taxon>Streptophyta</taxon>
        <taxon>Embryophyta</taxon>
        <taxon>Tracheophyta</taxon>
        <taxon>Spermatophyta</taxon>
        <taxon>Magnoliopsida</taxon>
        <taxon>eudicotyledons</taxon>
        <taxon>Gunneridae</taxon>
        <taxon>Pentapetalae</taxon>
        <taxon>rosids</taxon>
        <taxon>fabids</taxon>
        <taxon>Malpighiales</taxon>
        <taxon>Salicaceae</taxon>
        <taxon>Flacourtieae</taxon>
        <taxon>Dovyalis</taxon>
    </lineage>
</organism>
<comment type="caution">
    <text evidence="9">The sequence shown here is derived from an EMBL/GenBank/DDBJ whole genome shotgun (WGS) entry which is preliminary data.</text>
</comment>
<dbReference type="InterPro" id="IPR009073">
    <property type="entry name" value="HscB_oligo_C"/>
</dbReference>
<feature type="compositionally biased region" description="Acidic residues" evidence="7">
    <location>
        <begin position="28"/>
        <end position="39"/>
    </location>
</feature>
<keyword evidence="4" id="KW-0963">Cytoplasm</keyword>
<dbReference type="InterPro" id="IPR004640">
    <property type="entry name" value="HscB"/>
</dbReference>
<dbReference type="InterPro" id="IPR036869">
    <property type="entry name" value="J_dom_sf"/>
</dbReference>
<evidence type="ECO:0000313" key="9">
    <source>
        <dbReference type="EMBL" id="CAK7342111.1"/>
    </source>
</evidence>
<dbReference type="GO" id="GO:0044571">
    <property type="term" value="P:[2Fe-2S] cluster assembly"/>
    <property type="evidence" value="ECO:0007669"/>
    <property type="project" value="InterPro"/>
</dbReference>
<dbReference type="PANTHER" id="PTHR14021:SF15">
    <property type="entry name" value="IRON-SULFUR CLUSTER CO-CHAPERONE PROTEIN HSCB"/>
    <property type="match status" value="1"/>
</dbReference>
<dbReference type="SUPFAM" id="SSF47144">
    <property type="entry name" value="HSC20 (HSCB), C-terminal oligomerisation domain"/>
    <property type="match status" value="1"/>
</dbReference>
<evidence type="ECO:0000256" key="2">
    <source>
        <dbReference type="ARBA" id="ARBA00004496"/>
    </source>
</evidence>
<keyword evidence="5" id="KW-0496">Mitochondrion</keyword>
<name>A0AAV1S118_9ROSI</name>
<evidence type="ECO:0000256" key="3">
    <source>
        <dbReference type="ARBA" id="ARBA00010476"/>
    </source>
</evidence>
<reference evidence="9 10" key="1">
    <citation type="submission" date="2024-01" db="EMBL/GenBank/DDBJ databases">
        <authorList>
            <person name="Waweru B."/>
        </authorList>
    </citation>
    <scope>NUCLEOTIDE SEQUENCE [LARGE SCALE GENOMIC DNA]</scope>
</reference>
<dbReference type="AlphaFoldDB" id="A0AAV1S118"/>
<keyword evidence="6" id="KW-0143">Chaperone</keyword>
<dbReference type="SUPFAM" id="SSF46565">
    <property type="entry name" value="Chaperone J-domain"/>
    <property type="match status" value="1"/>
</dbReference>
<dbReference type="Pfam" id="PF07743">
    <property type="entry name" value="HSCB_C"/>
    <property type="match status" value="1"/>
</dbReference>
<dbReference type="GO" id="GO:0001671">
    <property type="term" value="F:ATPase activator activity"/>
    <property type="evidence" value="ECO:0007669"/>
    <property type="project" value="InterPro"/>
</dbReference>
<dbReference type="GO" id="GO:0051087">
    <property type="term" value="F:protein-folding chaperone binding"/>
    <property type="evidence" value="ECO:0007669"/>
    <property type="project" value="InterPro"/>
</dbReference>
<dbReference type="Gene3D" id="1.20.1280.20">
    <property type="entry name" value="HscB, C-terminal domain"/>
    <property type="match status" value="1"/>
</dbReference>
<dbReference type="InterPro" id="IPR036386">
    <property type="entry name" value="HscB_C_sf"/>
</dbReference>
<dbReference type="Proteomes" id="UP001314170">
    <property type="component" value="Unassembled WGS sequence"/>
</dbReference>
<comment type="similarity">
    <text evidence="3">Belongs to the HscB family.</text>
</comment>
<evidence type="ECO:0000259" key="8">
    <source>
        <dbReference type="Pfam" id="PF07743"/>
    </source>
</evidence>
<dbReference type="FunFam" id="1.20.1280.20:FF:000002">
    <property type="entry name" value="HscB mitochondrial iron-sulfur cluster co-chaperone"/>
    <property type="match status" value="1"/>
</dbReference>
<dbReference type="GO" id="GO:0005739">
    <property type="term" value="C:mitochondrion"/>
    <property type="evidence" value="ECO:0007669"/>
    <property type="project" value="UniProtKB-SubCell"/>
</dbReference>
<keyword evidence="10" id="KW-1185">Reference proteome</keyword>
<evidence type="ECO:0000313" key="10">
    <source>
        <dbReference type="Proteomes" id="UP001314170"/>
    </source>
</evidence>
<protein>
    <recommendedName>
        <fullName evidence="8">Co-chaperone HscB C-terminal oligomerisation domain-containing protein</fullName>
    </recommendedName>
</protein>
<sequence>MCPGVVGQKSIELITHGFTPEGRKGFKEEEEAKEEDEGFTYEGRESIIGARVRTRGSGGGDRIWEKKYGIEDNNLDGKYKDWQKKLHPDLVHSKSEKEREFAAEQSARVIDAYRTLSNALSRAIYILKLEGVNINEEETVSEPELLAEIMEIREAVEEAPDSQALNEIKSLMQEKLQNWSNSFANAFRGRKFEEAVKCIRRMTYYERVNEEIDIFDQSLCLHPMDFVPIWAVQNVLLKSTTLDSNSLASHLPRDLILVEDPVETARYHVIQMGKSEAKT</sequence>
<gene>
    <name evidence="9" type="ORF">DCAF_LOCUS16624</name>
</gene>
<accession>A0AAV1S118</accession>
<proteinExistence type="inferred from homology"/>
<dbReference type="PANTHER" id="PTHR14021">
    <property type="entry name" value="IRON-SULFUR CLUSTER CO-CHAPERONE PROTEIN HSCB"/>
    <property type="match status" value="1"/>
</dbReference>
<evidence type="ECO:0000256" key="5">
    <source>
        <dbReference type="ARBA" id="ARBA00023128"/>
    </source>
</evidence>
<comment type="subcellular location">
    <subcellularLocation>
        <location evidence="2">Cytoplasm</location>
    </subcellularLocation>
    <subcellularLocation>
        <location evidence="1">Mitochondrion</location>
    </subcellularLocation>
</comment>
<feature type="region of interest" description="Disordered" evidence="7">
    <location>
        <begin position="19"/>
        <end position="39"/>
    </location>
</feature>
<dbReference type="EMBL" id="CAWUPB010001160">
    <property type="protein sequence ID" value="CAK7342111.1"/>
    <property type="molecule type" value="Genomic_DNA"/>
</dbReference>